<name>A0A183B740_9TREM</name>
<dbReference type="AlphaFoldDB" id="A0A183B740"/>
<organism evidence="4">
    <name type="scientific">Echinostoma caproni</name>
    <dbReference type="NCBI Taxonomy" id="27848"/>
    <lineage>
        <taxon>Eukaryota</taxon>
        <taxon>Metazoa</taxon>
        <taxon>Spiralia</taxon>
        <taxon>Lophotrochozoa</taxon>
        <taxon>Platyhelminthes</taxon>
        <taxon>Trematoda</taxon>
        <taxon>Digenea</taxon>
        <taxon>Plagiorchiida</taxon>
        <taxon>Echinostomata</taxon>
        <taxon>Echinostomatoidea</taxon>
        <taxon>Echinostomatidae</taxon>
        <taxon>Echinostoma</taxon>
    </lineage>
</organism>
<dbReference type="Proteomes" id="UP000272942">
    <property type="component" value="Unassembled WGS sequence"/>
</dbReference>
<evidence type="ECO:0000313" key="3">
    <source>
        <dbReference type="Proteomes" id="UP000272942"/>
    </source>
</evidence>
<evidence type="ECO:0000256" key="1">
    <source>
        <dbReference type="SAM" id="MobiDB-lite"/>
    </source>
</evidence>
<sequence>MATARPAPARRLFVDQATQSGPRRHASVERKSELDQICRKSVERLRELFNFDLEHMEPVAPRWNNSCEFNACFTVSRTSGFARLLALGTDRVATQLRPGILSSKEVPFR</sequence>
<gene>
    <name evidence="2" type="ORF">ECPE_LOCUS15024</name>
</gene>
<evidence type="ECO:0000313" key="2">
    <source>
        <dbReference type="EMBL" id="VDP92296.1"/>
    </source>
</evidence>
<evidence type="ECO:0000313" key="4">
    <source>
        <dbReference type="WBParaSite" id="ECPE_0001506501-mRNA-1"/>
    </source>
</evidence>
<dbReference type="OrthoDB" id="6287641at2759"/>
<accession>A0A183B740</accession>
<reference evidence="2 3" key="2">
    <citation type="submission" date="2018-11" db="EMBL/GenBank/DDBJ databases">
        <authorList>
            <consortium name="Pathogen Informatics"/>
        </authorList>
    </citation>
    <scope>NUCLEOTIDE SEQUENCE [LARGE SCALE GENOMIC DNA]</scope>
    <source>
        <strain evidence="2 3">Egypt</strain>
    </source>
</reference>
<proteinExistence type="predicted"/>
<reference evidence="4" key="1">
    <citation type="submission" date="2016-06" db="UniProtKB">
        <authorList>
            <consortium name="WormBaseParasite"/>
        </authorList>
    </citation>
    <scope>IDENTIFICATION</scope>
</reference>
<feature type="region of interest" description="Disordered" evidence="1">
    <location>
        <begin position="1"/>
        <end position="29"/>
    </location>
</feature>
<dbReference type="EMBL" id="UZAN01059275">
    <property type="protein sequence ID" value="VDP92296.1"/>
    <property type="molecule type" value="Genomic_DNA"/>
</dbReference>
<keyword evidence="3" id="KW-1185">Reference proteome</keyword>
<dbReference type="WBParaSite" id="ECPE_0001506501-mRNA-1">
    <property type="protein sequence ID" value="ECPE_0001506501-mRNA-1"/>
    <property type="gene ID" value="ECPE_0001506501"/>
</dbReference>
<protein>
    <submittedName>
        <fullName evidence="2 4">Uncharacterized protein</fullName>
    </submittedName>
</protein>